<dbReference type="InterPro" id="IPR004343">
    <property type="entry name" value="Plus-3_dom"/>
</dbReference>
<reference evidence="7" key="1">
    <citation type="submission" date="2020-03" db="EMBL/GenBank/DDBJ databases">
        <authorList>
            <person name="Weist P."/>
        </authorList>
    </citation>
    <scope>NUCLEOTIDE SEQUENCE</scope>
</reference>
<dbReference type="EMBL" id="CADEAL010002443">
    <property type="protein sequence ID" value="CAB1440340.1"/>
    <property type="molecule type" value="Genomic_DNA"/>
</dbReference>
<proteinExistence type="predicted"/>
<keyword evidence="8" id="KW-1185">Reference proteome</keyword>
<evidence type="ECO:0000313" key="7">
    <source>
        <dbReference type="EMBL" id="CAB1440340.1"/>
    </source>
</evidence>
<dbReference type="GO" id="GO:0003677">
    <property type="term" value="F:DNA binding"/>
    <property type="evidence" value="ECO:0007669"/>
    <property type="project" value="InterPro"/>
</dbReference>
<keyword evidence="3" id="KW-0804">Transcription</keyword>
<dbReference type="AlphaFoldDB" id="A0A9N7UZP3"/>
<dbReference type="GO" id="GO:0016593">
    <property type="term" value="C:Cdc73/Paf1 complex"/>
    <property type="evidence" value="ECO:0007669"/>
    <property type="project" value="TreeGrafter"/>
</dbReference>
<dbReference type="PANTHER" id="PTHR13115:SF8">
    <property type="entry name" value="RNA POLYMERASE-ASSOCIATED PROTEIN RTF1 HOMOLOG"/>
    <property type="match status" value="1"/>
</dbReference>
<dbReference type="PROSITE" id="PS51360">
    <property type="entry name" value="PLUS3"/>
    <property type="match status" value="1"/>
</dbReference>
<dbReference type="Gene3D" id="3.90.70.200">
    <property type="entry name" value="Plus-3 domain"/>
    <property type="match status" value="1"/>
</dbReference>
<dbReference type="GO" id="GO:1990269">
    <property type="term" value="F:RNA polymerase II C-terminal domain phosphoserine binding"/>
    <property type="evidence" value="ECO:0007669"/>
    <property type="project" value="TreeGrafter"/>
</dbReference>
<feature type="domain" description="Plus3" evidence="6">
    <location>
        <begin position="61"/>
        <end position="192"/>
    </location>
</feature>
<feature type="region of interest" description="Disordered" evidence="5">
    <location>
        <begin position="32"/>
        <end position="55"/>
    </location>
</feature>
<name>A0A9N7UZP3_PLEPL</name>
<evidence type="ECO:0000256" key="4">
    <source>
        <dbReference type="ARBA" id="ARBA00023242"/>
    </source>
</evidence>
<dbReference type="SUPFAM" id="SSF159042">
    <property type="entry name" value="Plus3-like"/>
    <property type="match status" value="1"/>
</dbReference>
<keyword evidence="4" id="KW-0539">Nucleus</keyword>
<keyword evidence="2" id="KW-0805">Transcription regulation</keyword>
<gene>
    <name evidence="7" type="ORF">PLEPLA_LOCUS28106</name>
</gene>
<dbReference type="InterPro" id="IPR036128">
    <property type="entry name" value="Plus3-like_sf"/>
</dbReference>
<evidence type="ECO:0000259" key="6">
    <source>
        <dbReference type="PROSITE" id="PS51360"/>
    </source>
</evidence>
<dbReference type="Pfam" id="PF03126">
    <property type="entry name" value="Plus-3"/>
    <property type="match status" value="1"/>
</dbReference>
<feature type="compositionally biased region" description="Basic and acidic residues" evidence="5">
    <location>
        <begin position="40"/>
        <end position="55"/>
    </location>
</feature>
<evidence type="ECO:0000256" key="1">
    <source>
        <dbReference type="ARBA" id="ARBA00004123"/>
    </source>
</evidence>
<comment type="caution">
    <text evidence="7">The sequence shown here is derived from an EMBL/GenBank/DDBJ whole genome shotgun (WGS) entry which is preliminary data.</text>
</comment>
<evidence type="ECO:0000256" key="2">
    <source>
        <dbReference type="ARBA" id="ARBA00023015"/>
    </source>
</evidence>
<accession>A0A9N7UZP3</accession>
<protein>
    <recommendedName>
        <fullName evidence="6">Plus3 domain-containing protein</fullName>
    </recommendedName>
</protein>
<comment type="subcellular location">
    <subcellularLocation>
        <location evidence="1">Nucleus</location>
    </subcellularLocation>
</comment>
<evidence type="ECO:0000256" key="5">
    <source>
        <dbReference type="SAM" id="MobiDB-lite"/>
    </source>
</evidence>
<organism evidence="7 8">
    <name type="scientific">Pleuronectes platessa</name>
    <name type="common">European plaice</name>
    <dbReference type="NCBI Taxonomy" id="8262"/>
    <lineage>
        <taxon>Eukaryota</taxon>
        <taxon>Metazoa</taxon>
        <taxon>Chordata</taxon>
        <taxon>Craniata</taxon>
        <taxon>Vertebrata</taxon>
        <taxon>Euteleostomi</taxon>
        <taxon>Actinopterygii</taxon>
        <taxon>Neopterygii</taxon>
        <taxon>Teleostei</taxon>
        <taxon>Neoteleostei</taxon>
        <taxon>Acanthomorphata</taxon>
        <taxon>Carangaria</taxon>
        <taxon>Pleuronectiformes</taxon>
        <taxon>Pleuronectoidei</taxon>
        <taxon>Pleuronectidae</taxon>
        <taxon>Pleuronectes</taxon>
    </lineage>
</organism>
<dbReference type="PANTHER" id="PTHR13115">
    <property type="entry name" value="RNA POLYMERASE-ASSOCIATED PROTEIN RTF1 HOMOLOG"/>
    <property type="match status" value="1"/>
</dbReference>
<dbReference type="SMART" id="SM00719">
    <property type="entry name" value="Plus3"/>
    <property type="match status" value="1"/>
</dbReference>
<feature type="non-terminal residue" evidence="7">
    <location>
        <position position="1"/>
    </location>
</feature>
<evidence type="ECO:0000313" key="8">
    <source>
        <dbReference type="Proteomes" id="UP001153269"/>
    </source>
</evidence>
<dbReference type="Proteomes" id="UP001153269">
    <property type="component" value="Unassembled WGS sequence"/>
</dbReference>
<evidence type="ECO:0000256" key="3">
    <source>
        <dbReference type="ARBA" id="ARBA00023163"/>
    </source>
</evidence>
<sequence>ALHRAPTSTTERLAVAKRNSLIVAGASAASGRSAGKKWKRQVEHDKAPEDKKARGEVTQPALLPEELKRICLSYKTLEKWCNMPFFATTVTGCFVRVAAKAGISDQPYLVAEIVSVMGTKNVYQLGPNRTNLELKLRHAGKEQISPLRCVSRQEFTMREFMQWKLAMMVAGTKVPTSEIIASKEKSIKEALDHTFTEGEIDFIVALKDGFRTAPLNFAKKKIELLDQLKAAKSQGDADKVEKFQDEVTTLDEETQRLYELRTPEHAPKITIPRIAMSRKRPAPKAQSEEYQYGDPFTRKKTRPIIFTSLKIEAVRKRVYGELDLRYGPGFPPEKED</sequence>